<feature type="transmembrane region" description="Helical" evidence="1">
    <location>
        <begin position="286"/>
        <end position="304"/>
    </location>
</feature>
<evidence type="ECO:0000313" key="3">
    <source>
        <dbReference type="Proteomes" id="UP000451471"/>
    </source>
</evidence>
<accession>A0A6B0GWU4</accession>
<evidence type="ECO:0000256" key="1">
    <source>
        <dbReference type="SAM" id="Phobius"/>
    </source>
</evidence>
<feature type="transmembrane region" description="Helical" evidence="1">
    <location>
        <begin position="12"/>
        <end position="35"/>
    </location>
</feature>
<dbReference type="OrthoDB" id="275597at2157"/>
<proteinExistence type="predicted"/>
<reference evidence="2 3" key="1">
    <citation type="submission" date="2019-12" db="EMBL/GenBank/DDBJ databases">
        <title>Halocatena pleomorpha gen. nov. sp. nov., an extremely halophilic archaeon of family Halobacteriaceae isolated from saltpan soil.</title>
        <authorList>
            <person name="Pal Y."/>
            <person name="Verma A."/>
            <person name="Krishnamurthi S."/>
            <person name="Kumar P."/>
        </authorList>
    </citation>
    <scope>NUCLEOTIDE SEQUENCE [LARGE SCALE GENOMIC DNA]</scope>
    <source>
        <strain evidence="2 3">JCM 16495</strain>
    </source>
</reference>
<gene>
    <name evidence="2" type="ORF">GQS65_17360</name>
</gene>
<dbReference type="RefSeq" id="WP_158205892.1">
    <property type="nucleotide sequence ID" value="NZ_WSZK01000033.1"/>
</dbReference>
<name>A0A6B0GWU4_9EURY</name>
<comment type="caution">
    <text evidence="2">The sequence shown here is derived from an EMBL/GenBank/DDBJ whole genome shotgun (WGS) entry which is preliminary data.</text>
</comment>
<dbReference type="Proteomes" id="UP000451471">
    <property type="component" value="Unassembled WGS sequence"/>
</dbReference>
<evidence type="ECO:0000313" key="2">
    <source>
        <dbReference type="EMBL" id="MWG36228.1"/>
    </source>
</evidence>
<keyword evidence="1" id="KW-0472">Membrane</keyword>
<organism evidence="2 3">
    <name type="scientific">Halomarina oriensis</name>
    <dbReference type="NCBI Taxonomy" id="671145"/>
    <lineage>
        <taxon>Archaea</taxon>
        <taxon>Methanobacteriati</taxon>
        <taxon>Methanobacteriota</taxon>
        <taxon>Stenosarchaea group</taxon>
        <taxon>Halobacteria</taxon>
        <taxon>Halobacteriales</taxon>
        <taxon>Natronomonadaceae</taxon>
        <taxon>Halomarina</taxon>
    </lineage>
</organism>
<protein>
    <submittedName>
        <fullName evidence="2">Uncharacterized protein</fullName>
    </submittedName>
</protein>
<dbReference type="AlphaFoldDB" id="A0A6B0GWU4"/>
<sequence length="552" mass="61105">MTDPAQLAGLPVSPLVLSAALGALILLGAGVYAGAHRTLLRAVGRGLSALLGFAQRSAARVRYALFGDGGDFGSRLQVWGIGLGLFIAVVGMLYALLDAEGASGSSGPFLRFMFSFGTSGPVFVLLLAFYFRSYLFLLGRTVTTKVACSTGYSRATVDQLAMEAKTADGSRRVIAFHDDDVEELTARIRARLAGEDVTDEEIKLAERADPAETKEPLALQPTSLAPVPEVAETDEASVRDDRETRKLAWMDLATTFDEEKILWRWAVPTLALFVAELLLVQLWVAWWVYPVLLALAGAVSGIQYRVRDWLDQRKLAQLRAEETNVTVDQLSVFVKTVETDEVTMAMGFVNGRSYASTDLDRLASVLATRSLHRARGQHPAPALEERFAWCLRRKIPSLGKWRDQERYDVLQQLVGRVQDAELGMIPKEVLFDAVIEDDRRYVWRGLRFVGFGRDPDLVAECYRDLVPHGLVEETIEVEGPNGETREITAVRARSEELDRSIAVTKAAFADEFRAREFDTRYSPPDVDLRAQRAPFFVSAPEQQATDIAVADD</sequence>
<keyword evidence="1" id="KW-1133">Transmembrane helix</keyword>
<dbReference type="EMBL" id="WSZK01000033">
    <property type="protein sequence ID" value="MWG36228.1"/>
    <property type="molecule type" value="Genomic_DNA"/>
</dbReference>
<feature type="transmembrane region" description="Helical" evidence="1">
    <location>
        <begin position="261"/>
        <end position="280"/>
    </location>
</feature>
<feature type="transmembrane region" description="Helical" evidence="1">
    <location>
        <begin position="109"/>
        <end position="131"/>
    </location>
</feature>
<feature type="transmembrane region" description="Helical" evidence="1">
    <location>
        <begin position="78"/>
        <end position="97"/>
    </location>
</feature>
<keyword evidence="1" id="KW-0812">Transmembrane</keyword>
<keyword evidence="3" id="KW-1185">Reference proteome</keyword>